<gene>
    <name evidence="3" type="ORF">P875_00075753</name>
</gene>
<dbReference type="GO" id="GO:0005737">
    <property type="term" value="C:cytoplasm"/>
    <property type="evidence" value="ECO:0007669"/>
    <property type="project" value="TreeGrafter"/>
</dbReference>
<sequence length="428" mass="47810">MRVATQLRVGIVGGGWNGCHLALELKKQGHRVSLFEQKPDIFQGVSGNFGIRLHKGPHYPRSKATRDSCREALVKFCETYPELVVYHESAIYAHGEADALGNPSKVSDEAFRDVCYESPECTTVDPKANGFQGLISAYNLDEPSVAIGDRLRNAFKEKLGRAGIYVHLNATVDRIIHTEDTNRIQTGDGQYVFDVVINATGYTSLLPQNIADALPVDIGITYQTCIALVYEDQQPQEKPLSFIVMDGWFPCVMPAIDTNEPLQKKYILTHGSYTILGSFDRHEEGQELLDSLDEEAIAARIKPHCEREITRFWPGFLDRFHYRGWKGSVLAKLKTTSEFRSSLTFEKDGVIHIFPGKVSNVITAAEEVVPLINDIARRRHGVVREWNGVRFTVSSAFHTHGKEIGDKPGLGEHHTSNLQTYVSLVTAN</sequence>
<reference evidence="3 4" key="1">
    <citation type="submission" date="2015-02" db="EMBL/GenBank/DDBJ databases">
        <title>Draft genome sequence of Aspergillus parasiticus SU-1.</title>
        <authorList>
            <person name="Yu J."/>
            <person name="Fedorova N."/>
            <person name="Yin Y."/>
            <person name="Losada L."/>
            <person name="Zafar N."/>
            <person name="Taujale R."/>
            <person name="Ehrlich K.C."/>
            <person name="Bhatnagar D."/>
            <person name="Cleveland T.E."/>
            <person name="Bennett J.W."/>
            <person name="Nierman W.C."/>
        </authorList>
    </citation>
    <scope>NUCLEOTIDE SEQUENCE [LARGE SCALE GENOMIC DNA]</scope>
    <source>
        <strain evidence="4">ATCC 56775 / NRRL 5862 / SRRC 143 / SU-1</strain>
    </source>
</reference>
<dbReference type="Pfam" id="PF01266">
    <property type="entry name" value="DAO"/>
    <property type="match status" value="1"/>
</dbReference>
<dbReference type="PANTHER" id="PTHR13847:SF289">
    <property type="entry name" value="GLYCINE OXIDASE"/>
    <property type="match status" value="1"/>
</dbReference>
<feature type="domain" description="FAD dependent oxidoreductase" evidence="2">
    <location>
        <begin position="9"/>
        <end position="327"/>
    </location>
</feature>
<dbReference type="Gene3D" id="3.30.9.10">
    <property type="entry name" value="D-Amino Acid Oxidase, subunit A, domain 2"/>
    <property type="match status" value="1"/>
</dbReference>
<dbReference type="EMBL" id="JZEE01000026">
    <property type="protein sequence ID" value="KJK68768.1"/>
    <property type="molecule type" value="Genomic_DNA"/>
</dbReference>
<dbReference type="PANTHER" id="PTHR13847">
    <property type="entry name" value="SARCOSINE DEHYDROGENASE-RELATED"/>
    <property type="match status" value="1"/>
</dbReference>
<evidence type="ECO:0000313" key="3">
    <source>
        <dbReference type="EMBL" id="KJK68768.1"/>
    </source>
</evidence>
<dbReference type="SUPFAM" id="SSF51905">
    <property type="entry name" value="FAD/NAD(P)-binding domain"/>
    <property type="match status" value="1"/>
</dbReference>
<keyword evidence="1" id="KW-0560">Oxidoreductase</keyword>
<evidence type="ECO:0000259" key="2">
    <source>
        <dbReference type="Pfam" id="PF01266"/>
    </source>
</evidence>
<comment type="caution">
    <text evidence="3">The sequence shown here is derived from an EMBL/GenBank/DDBJ whole genome shotgun (WGS) entry which is preliminary data.</text>
</comment>
<dbReference type="InterPro" id="IPR006076">
    <property type="entry name" value="FAD-dep_OxRdtase"/>
</dbReference>
<dbReference type="Gene3D" id="3.50.50.60">
    <property type="entry name" value="FAD/NAD(P)-binding domain"/>
    <property type="match status" value="1"/>
</dbReference>
<organism evidence="3 4">
    <name type="scientific">Aspergillus parasiticus (strain ATCC 56775 / NRRL 5862 / SRRC 143 / SU-1)</name>
    <dbReference type="NCBI Taxonomy" id="1403190"/>
    <lineage>
        <taxon>Eukaryota</taxon>
        <taxon>Fungi</taxon>
        <taxon>Dikarya</taxon>
        <taxon>Ascomycota</taxon>
        <taxon>Pezizomycotina</taxon>
        <taxon>Eurotiomycetes</taxon>
        <taxon>Eurotiomycetidae</taxon>
        <taxon>Eurotiales</taxon>
        <taxon>Aspergillaceae</taxon>
        <taxon>Aspergillus</taxon>
        <taxon>Aspergillus subgen. Circumdati</taxon>
    </lineage>
</organism>
<name>A0A0F0IS82_ASPPU</name>
<dbReference type="OrthoDB" id="2426426at2759"/>
<accession>A0A0F0IS82</accession>
<dbReference type="STRING" id="1403190.A0A0F0IS82"/>
<dbReference type="GO" id="GO:0016491">
    <property type="term" value="F:oxidoreductase activity"/>
    <property type="evidence" value="ECO:0007669"/>
    <property type="project" value="UniProtKB-KW"/>
</dbReference>
<proteinExistence type="predicted"/>
<evidence type="ECO:0000313" key="4">
    <source>
        <dbReference type="Proteomes" id="UP000033540"/>
    </source>
</evidence>
<protein>
    <submittedName>
        <fullName evidence="3">FAD dependent oxidoreductase</fullName>
    </submittedName>
</protein>
<dbReference type="InterPro" id="IPR036188">
    <property type="entry name" value="FAD/NAD-bd_sf"/>
</dbReference>
<dbReference type="Proteomes" id="UP000033540">
    <property type="component" value="Unassembled WGS sequence"/>
</dbReference>
<evidence type="ECO:0000256" key="1">
    <source>
        <dbReference type="ARBA" id="ARBA00023002"/>
    </source>
</evidence>
<dbReference type="AlphaFoldDB" id="A0A0F0IS82"/>